<feature type="DNA-binding region" description="Fork-head" evidence="6">
    <location>
        <begin position="46"/>
        <end position="137"/>
    </location>
</feature>
<evidence type="ECO:0000313" key="10">
    <source>
        <dbReference type="Proteomes" id="UP001147747"/>
    </source>
</evidence>
<dbReference type="InterPro" id="IPR036388">
    <property type="entry name" value="WH-like_DNA-bd_sf"/>
</dbReference>
<evidence type="ECO:0000256" key="5">
    <source>
        <dbReference type="ARBA" id="ARBA00023242"/>
    </source>
</evidence>
<comment type="caution">
    <text evidence="9">The sequence shown here is derived from an EMBL/GenBank/DDBJ whole genome shotgun (WGS) entry which is preliminary data.</text>
</comment>
<evidence type="ECO:0000256" key="4">
    <source>
        <dbReference type="ARBA" id="ARBA00023163"/>
    </source>
</evidence>
<feature type="compositionally biased region" description="Basic residues" evidence="7">
    <location>
        <begin position="187"/>
        <end position="198"/>
    </location>
</feature>
<dbReference type="InterPro" id="IPR036390">
    <property type="entry name" value="WH_DNA-bd_sf"/>
</dbReference>
<keyword evidence="2" id="KW-0805">Transcription regulation</keyword>
<dbReference type="GO" id="GO:0000981">
    <property type="term" value="F:DNA-binding transcription factor activity, RNA polymerase II-specific"/>
    <property type="evidence" value="ECO:0007669"/>
    <property type="project" value="TreeGrafter"/>
</dbReference>
<dbReference type="OrthoDB" id="5954824at2759"/>
<dbReference type="Pfam" id="PF00250">
    <property type="entry name" value="Forkhead"/>
    <property type="match status" value="1"/>
</dbReference>
<keyword evidence="5 6" id="KW-0539">Nucleus</keyword>
<keyword evidence="3 6" id="KW-0238">DNA-binding</keyword>
<protein>
    <recommendedName>
        <fullName evidence="8">Fork-head domain-containing protein</fullName>
    </recommendedName>
</protein>
<dbReference type="GeneID" id="81372915"/>
<name>A0A9W9VP82_9EURO</name>
<gene>
    <name evidence="9" type="ORF">N7509_009298</name>
</gene>
<accession>A0A9W9VP82</accession>
<dbReference type="SUPFAM" id="SSF46785">
    <property type="entry name" value="Winged helix' DNA-binding domain"/>
    <property type="match status" value="1"/>
</dbReference>
<keyword evidence="10" id="KW-1185">Reference proteome</keyword>
<dbReference type="PROSITE" id="PS50039">
    <property type="entry name" value="FORK_HEAD_3"/>
    <property type="match status" value="1"/>
</dbReference>
<dbReference type="EMBL" id="JAPZBU010000009">
    <property type="protein sequence ID" value="KAJ5386757.1"/>
    <property type="molecule type" value="Genomic_DNA"/>
</dbReference>
<evidence type="ECO:0000256" key="1">
    <source>
        <dbReference type="ARBA" id="ARBA00004123"/>
    </source>
</evidence>
<dbReference type="GO" id="GO:0000978">
    <property type="term" value="F:RNA polymerase II cis-regulatory region sequence-specific DNA binding"/>
    <property type="evidence" value="ECO:0007669"/>
    <property type="project" value="TreeGrafter"/>
</dbReference>
<evidence type="ECO:0000259" key="8">
    <source>
        <dbReference type="PROSITE" id="PS50039"/>
    </source>
</evidence>
<dbReference type="GO" id="GO:0005634">
    <property type="term" value="C:nucleus"/>
    <property type="evidence" value="ECO:0007669"/>
    <property type="project" value="UniProtKB-SubCell"/>
</dbReference>
<dbReference type="PANTHER" id="PTHR45881">
    <property type="entry name" value="CHECKPOINT SUPPRESSOR 1-LIKE, ISOFORM A-RELATED"/>
    <property type="match status" value="1"/>
</dbReference>
<feature type="region of interest" description="Disordered" evidence="7">
    <location>
        <begin position="130"/>
        <end position="198"/>
    </location>
</feature>
<keyword evidence="4" id="KW-0804">Transcription</keyword>
<dbReference type="Proteomes" id="UP001147747">
    <property type="component" value="Unassembled WGS sequence"/>
</dbReference>
<reference evidence="9" key="1">
    <citation type="submission" date="2022-12" db="EMBL/GenBank/DDBJ databases">
        <authorList>
            <person name="Petersen C."/>
        </authorList>
    </citation>
    <scope>NUCLEOTIDE SEQUENCE</scope>
    <source>
        <strain evidence="9">IBT 29677</strain>
    </source>
</reference>
<feature type="compositionally biased region" description="Basic and acidic residues" evidence="7">
    <location>
        <begin position="172"/>
        <end position="186"/>
    </location>
</feature>
<comment type="subcellular location">
    <subcellularLocation>
        <location evidence="1 6">Nucleus</location>
    </subcellularLocation>
</comment>
<reference evidence="9" key="2">
    <citation type="journal article" date="2023" name="IMA Fungus">
        <title>Comparative genomic study of the Penicillium genus elucidates a diverse pangenome and 15 lateral gene transfer events.</title>
        <authorList>
            <person name="Petersen C."/>
            <person name="Sorensen T."/>
            <person name="Nielsen M.R."/>
            <person name="Sondergaard T.E."/>
            <person name="Sorensen J.L."/>
            <person name="Fitzpatrick D.A."/>
            <person name="Frisvad J.C."/>
            <person name="Nielsen K.L."/>
        </authorList>
    </citation>
    <scope>NUCLEOTIDE SEQUENCE</scope>
    <source>
        <strain evidence="9">IBT 29677</strain>
    </source>
</reference>
<dbReference type="RefSeq" id="XP_056484555.1">
    <property type="nucleotide sequence ID" value="XM_056633935.1"/>
</dbReference>
<dbReference type="InterPro" id="IPR001766">
    <property type="entry name" value="Fork_head_dom"/>
</dbReference>
<feature type="compositionally biased region" description="Basic residues" evidence="7">
    <location>
        <begin position="132"/>
        <end position="141"/>
    </location>
</feature>
<dbReference type="PANTHER" id="PTHR45881:SF5">
    <property type="entry name" value="FORK-HEAD DOMAIN-CONTAINING PROTEIN"/>
    <property type="match status" value="1"/>
</dbReference>
<dbReference type="PROSITE" id="PS00658">
    <property type="entry name" value="FORK_HEAD_2"/>
    <property type="match status" value="1"/>
</dbReference>
<evidence type="ECO:0000313" key="9">
    <source>
        <dbReference type="EMBL" id="KAJ5386757.1"/>
    </source>
</evidence>
<proteinExistence type="predicted"/>
<dbReference type="Gene3D" id="1.10.10.10">
    <property type="entry name" value="Winged helix-like DNA-binding domain superfamily/Winged helix DNA-binding domain"/>
    <property type="match status" value="1"/>
</dbReference>
<evidence type="ECO:0000256" key="2">
    <source>
        <dbReference type="ARBA" id="ARBA00023015"/>
    </source>
</evidence>
<organism evidence="9 10">
    <name type="scientific">Penicillium cosmopolitanum</name>
    <dbReference type="NCBI Taxonomy" id="1131564"/>
    <lineage>
        <taxon>Eukaryota</taxon>
        <taxon>Fungi</taxon>
        <taxon>Dikarya</taxon>
        <taxon>Ascomycota</taxon>
        <taxon>Pezizomycotina</taxon>
        <taxon>Eurotiomycetes</taxon>
        <taxon>Eurotiomycetidae</taxon>
        <taxon>Eurotiales</taxon>
        <taxon>Aspergillaceae</taxon>
        <taxon>Penicillium</taxon>
    </lineage>
</organism>
<sequence length="299" mass="33069">MSPHRSPSQSVDSISPATNNVVGDDSSPRTSFGENSEEEPITEPPYSALIYEALKDAPQRKLTLQDIYGWFQVHTNKDRAPNSKGWQNSIRHNLSMNAGFEAIKGEGKDNKPVNFWRLTDEAYQDGIQSTTRYRKANHRKGNSSDPTTRERRRSGSKGGKAAKNAARMRNSPHHEQFRDQKYEHSTLHKPRSLVQPHRKLLRPPIRAPQSSASISPYQMTLGPTPSGLPSTNSSQNHAPDEVISCTTPPPGNYPLFYGTGGLESSASGMGQVGYYGLIYTHHGLNASPDTTTDLQFVRG</sequence>
<feature type="domain" description="Fork-head" evidence="8">
    <location>
        <begin position="46"/>
        <end position="137"/>
    </location>
</feature>
<evidence type="ECO:0000256" key="6">
    <source>
        <dbReference type="PROSITE-ProRule" id="PRU00089"/>
    </source>
</evidence>
<dbReference type="AlphaFoldDB" id="A0A9W9VP82"/>
<dbReference type="InterPro" id="IPR030456">
    <property type="entry name" value="TF_fork_head_CS_2"/>
</dbReference>
<feature type="compositionally biased region" description="Low complexity" evidence="7">
    <location>
        <begin position="159"/>
        <end position="169"/>
    </location>
</feature>
<dbReference type="SMART" id="SM00339">
    <property type="entry name" value="FH"/>
    <property type="match status" value="1"/>
</dbReference>
<feature type="compositionally biased region" description="Polar residues" evidence="7">
    <location>
        <begin position="1"/>
        <end position="21"/>
    </location>
</feature>
<evidence type="ECO:0000256" key="7">
    <source>
        <dbReference type="SAM" id="MobiDB-lite"/>
    </source>
</evidence>
<evidence type="ECO:0000256" key="3">
    <source>
        <dbReference type="ARBA" id="ARBA00023125"/>
    </source>
</evidence>
<feature type="region of interest" description="Disordered" evidence="7">
    <location>
        <begin position="1"/>
        <end position="44"/>
    </location>
</feature>